<evidence type="ECO:0000256" key="2">
    <source>
        <dbReference type="ARBA" id="ARBA00022723"/>
    </source>
</evidence>
<evidence type="ECO:0000256" key="1">
    <source>
        <dbReference type="ARBA" id="ARBA00022503"/>
    </source>
</evidence>
<dbReference type="PANTHER" id="PTHR15162">
    <property type="entry name" value="ASPARTOACYLASE"/>
    <property type="match status" value="1"/>
</dbReference>
<evidence type="ECO:0000256" key="3">
    <source>
        <dbReference type="ARBA" id="ARBA00022801"/>
    </source>
</evidence>
<dbReference type="HAMAP" id="MF_00767">
    <property type="entry name" value="Arg_catab_AstE"/>
    <property type="match status" value="1"/>
</dbReference>
<proteinExistence type="inferred from homology"/>
<reference evidence="10" key="1">
    <citation type="journal article" date="2019" name="Int. J. Syst. Evol. Microbiol.">
        <title>The Global Catalogue of Microorganisms (GCM) 10K type strain sequencing project: providing services to taxonomists for standard genome sequencing and annotation.</title>
        <authorList>
            <consortium name="The Broad Institute Genomics Platform"/>
            <consortium name="The Broad Institute Genome Sequencing Center for Infectious Disease"/>
            <person name="Wu L."/>
            <person name="Ma J."/>
        </authorList>
    </citation>
    <scope>NUCLEOTIDE SEQUENCE [LARGE SCALE GENOMIC DNA]</scope>
    <source>
        <strain evidence="10">LMG 29894</strain>
    </source>
</reference>
<keyword evidence="4 5" id="KW-0862">Zinc</keyword>
<dbReference type="Pfam" id="PF24827">
    <property type="entry name" value="AstE_AspA_cat"/>
    <property type="match status" value="1"/>
</dbReference>
<organism evidence="9 10">
    <name type="scientific">Chitinimonas lacunae</name>
    <dbReference type="NCBI Taxonomy" id="1963018"/>
    <lineage>
        <taxon>Bacteria</taxon>
        <taxon>Pseudomonadati</taxon>
        <taxon>Pseudomonadota</taxon>
        <taxon>Betaproteobacteria</taxon>
        <taxon>Neisseriales</taxon>
        <taxon>Chitinibacteraceae</taxon>
        <taxon>Chitinimonas</taxon>
    </lineage>
</organism>
<comment type="pathway">
    <text evidence="5">Amino-acid degradation; L-arginine degradation via AST pathway; L-glutamate and succinate from L-arginine: step 5/5.</text>
</comment>
<comment type="caution">
    <text evidence="9">The sequence shown here is derived from an EMBL/GenBank/DDBJ whole genome shotgun (WGS) entry which is preliminary data.</text>
</comment>
<keyword evidence="2 5" id="KW-0479">Metal-binding</keyword>
<keyword evidence="10" id="KW-1185">Reference proteome</keyword>
<dbReference type="Pfam" id="PF04952">
    <property type="entry name" value="AstE_AspA_hybrid"/>
    <property type="match status" value="1"/>
</dbReference>
<dbReference type="InterPro" id="IPR016681">
    <property type="entry name" value="SuccinylGlu_desuccinylase"/>
</dbReference>
<evidence type="ECO:0000259" key="7">
    <source>
        <dbReference type="Pfam" id="PF04952"/>
    </source>
</evidence>
<name>A0ABV8MLZ3_9NEIS</name>
<comment type="function">
    <text evidence="5">Transforms N(2)-succinylglutamate into succinate and glutamate.</text>
</comment>
<feature type="active site" evidence="5">
    <location>
        <position position="210"/>
    </location>
</feature>
<dbReference type="GO" id="GO:0009017">
    <property type="term" value="F:succinylglutamate desuccinylase activity"/>
    <property type="evidence" value="ECO:0007669"/>
    <property type="project" value="UniProtKB-EC"/>
</dbReference>
<evidence type="ECO:0000256" key="5">
    <source>
        <dbReference type="HAMAP-Rule" id="MF_00767"/>
    </source>
</evidence>
<evidence type="ECO:0000256" key="6">
    <source>
        <dbReference type="NCBIfam" id="TIGR03242"/>
    </source>
</evidence>
<dbReference type="Proteomes" id="UP001595791">
    <property type="component" value="Unassembled WGS sequence"/>
</dbReference>
<comment type="cofactor">
    <cofactor evidence="5">
        <name>Zn(2+)</name>
        <dbReference type="ChEBI" id="CHEBI:29105"/>
    </cofactor>
    <text evidence="5">Binds 1 zinc ion per subunit.</text>
</comment>
<dbReference type="EMBL" id="JBHSBU010000001">
    <property type="protein sequence ID" value="MFC4158032.1"/>
    <property type="molecule type" value="Genomic_DNA"/>
</dbReference>
<comment type="catalytic activity">
    <reaction evidence="5">
        <text>N-succinyl-L-glutamate + H2O = L-glutamate + succinate</text>
        <dbReference type="Rhea" id="RHEA:15169"/>
        <dbReference type="ChEBI" id="CHEBI:15377"/>
        <dbReference type="ChEBI" id="CHEBI:29985"/>
        <dbReference type="ChEBI" id="CHEBI:30031"/>
        <dbReference type="ChEBI" id="CHEBI:58763"/>
        <dbReference type="EC" id="3.5.1.96"/>
    </reaction>
</comment>
<keyword evidence="3 5" id="KW-0378">Hydrolase</keyword>
<evidence type="ECO:0000256" key="4">
    <source>
        <dbReference type="ARBA" id="ARBA00022833"/>
    </source>
</evidence>
<gene>
    <name evidence="5 9" type="primary">astE</name>
    <name evidence="9" type="ORF">ACFOW7_01550</name>
</gene>
<comment type="similarity">
    <text evidence="5">Belongs to the AspA/AstE family. Succinylglutamate desuccinylase subfamily.</text>
</comment>
<dbReference type="InterPro" id="IPR007036">
    <property type="entry name" value="Aste_AspA_hybrid_dom"/>
</dbReference>
<dbReference type="PANTHER" id="PTHR15162:SF7">
    <property type="entry name" value="SUCCINYLGLUTAMATE DESUCCINYLASE"/>
    <property type="match status" value="1"/>
</dbReference>
<evidence type="ECO:0000259" key="8">
    <source>
        <dbReference type="Pfam" id="PF24827"/>
    </source>
</evidence>
<feature type="binding site" evidence="5">
    <location>
        <position position="146"/>
    </location>
    <ligand>
        <name>Zn(2+)</name>
        <dbReference type="ChEBI" id="CHEBI:29105"/>
    </ligand>
</feature>
<dbReference type="RefSeq" id="WP_378160284.1">
    <property type="nucleotide sequence ID" value="NZ_JBHSBU010000001.1"/>
</dbReference>
<accession>A0ABV8MLZ3</accession>
<dbReference type="Gene3D" id="3.40.630.10">
    <property type="entry name" value="Zn peptidases"/>
    <property type="match status" value="1"/>
</dbReference>
<dbReference type="NCBIfam" id="NF003706">
    <property type="entry name" value="PRK05324.1"/>
    <property type="match status" value="1"/>
</dbReference>
<dbReference type="EC" id="3.5.1.96" evidence="5 6"/>
<dbReference type="SUPFAM" id="SSF53187">
    <property type="entry name" value="Zn-dependent exopeptidases"/>
    <property type="match status" value="1"/>
</dbReference>
<dbReference type="NCBIfam" id="TIGR03242">
    <property type="entry name" value="arg_catab_astE"/>
    <property type="match status" value="1"/>
</dbReference>
<feature type="domain" description="Succinylglutamate desuccinylase/Aspartoacylase catalytic" evidence="8">
    <location>
        <begin position="43"/>
        <end position="234"/>
    </location>
</feature>
<sequence length="323" mass="35073">MHAYLADLLAARAPDLPPTLPGGARLSVAGEGLLLIEPAVPALDLFLSCGIHGNETAPVELVDRLLADLLDGRLGAGARLLLAFGNPPALRCGERYLDDDLNRLFGKPAEQTGEGPAAQRSRELERAATAFFAQSGSRPRLHYDLHTAIRGSAIEKFAIYPFPHEAPFDLVEIARLAACGIEAVLLQSKPSPTFSYFTRRHGGAHGFTLELGRARPFGDNGSVDLSALEAELRRLVTGELRRHQVAPPQLFTVSREIIKTSEDFRLHLADSVENFTALPQGSLLAEDGEQRWVVTEEDARIVFPNPKVKPGLRAGLVVVPVRH</sequence>
<keyword evidence="1 5" id="KW-0056">Arginine metabolism</keyword>
<evidence type="ECO:0000313" key="10">
    <source>
        <dbReference type="Proteomes" id="UP001595791"/>
    </source>
</evidence>
<feature type="binding site" evidence="5">
    <location>
        <position position="55"/>
    </location>
    <ligand>
        <name>Zn(2+)</name>
        <dbReference type="ChEBI" id="CHEBI:29105"/>
    </ligand>
</feature>
<dbReference type="InterPro" id="IPR050178">
    <property type="entry name" value="AspA/AstE_fam"/>
</dbReference>
<dbReference type="InterPro" id="IPR055438">
    <property type="entry name" value="AstE_AspA_cat"/>
</dbReference>
<evidence type="ECO:0000313" key="9">
    <source>
        <dbReference type="EMBL" id="MFC4158032.1"/>
    </source>
</evidence>
<feature type="binding site" evidence="5">
    <location>
        <position position="52"/>
    </location>
    <ligand>
        <name>Zn(2+)</name>
        <dbReference type="ChEBI" id="CHEBI:29105"/>
    </ligand>
</feature>
<feature type="domain" description="AstE/AspA barrel-sandwich hybrid" evidence="7">
    <location>
        <begin position="247"/>
        <end position="320"/>
    </location>
</feature>
<protein>
    <recommendedName>
        <fullName evidence="5 6">Succinylglutamate desuccinylase</fullName>
        <ecNumber evidence="5 6">3.5.1.96</ecNumber>
    </recommendedName>
</protein>